<evidence type="ECO:0000313" key="2">
    <source>
        <dbReference type="Proteomes" id="UP001732700"/>
    </source>
</evidence>
<name>A0ACD5XB13_AVESA</name>
<accession>A0ACD5XB13</accession>
<protein>
    <submittedName>
        <fullName evidence="1">Uncharacterized protein</fullName>
    </submittedName>
</protein>
<dbReference type="EnsemblPlants" id="AVESA.00010b.r2.4DG0767150.1">
    <property type="protein sequence ID" value="AVESA.00010b.r2.4DG0767150.1.CDS"/>
    <property type="gene ID" value="AVESA.00010b.r2.4DG0767150"/>
</dbReference>
<dbReference type="Proteomes" id="UP001732700">
    <property type="component" value="Chromosome 4D"/>
</dbReference>
<reference evidence="1" key="1">
    <citation type="submission" date="2021-05" db="EMBL/GenBank/DDBJ databases">
        <authorList>
            <person name="Scholz U."/>
            <person name="Mascher M."/>
            <person name="Fiebig A."/>
        </authorList>
    </citation>
    <scope>NUCLEOTIDE SEQUENCE [LARGE SCALE GENOMIC DNA]</scope>
</reference>
<reference evidence="1" key="2">
    <citation type="submission" date="2025-09" db="UniProtKB">
        <authorList>
            <consortium name="EnsemblPlants"/>
        </authorList>
    </citation>
    <scope>IDENTIFICATION</scope>
</reference>
<sequence length="409" mass="45213">MAGEEDGEAWAQADMSAMRRRLLSLIHRHYLEAISRLPAADLRATLARGLLVAGHCYGPLHPVHNIILSSIWYAASFPLRDADRIDAHMISNDGIVRACHRSLDGLVASLRHFCPQLSTGDALWNLMSAQADLSAAVALANRTSRSSAQRAMGLQAHGAFQVAANAALHPNPAAFVLFSSSVLPTVERDTVLFLRTTHMLSPMDIRRLEKSLVPNFPNDLLQPSLVTSPGVLEWHCASTHCNPRNSLLFILCDLLKIERLDNCYHINFFAHRQESGSVLGTRLLFFTEALVPAIDDSSIRLCVIVDPLREIGSCFACETNKKKIVHPTYYEYLGGRDFQVDDVDNGDFPNPLDVDYIFFDAERDIVFANHLDDIISCDKGGSTDVLETARPCSDVDICILTGRFDDASL</sequence>
<proteinExistence type="predicted"/>
<organism evidence="1 2">
    <name type="scientific">Avena sativa</name>
    <name type="common">Oat</name>
    <dbReference type="NCBI Taxonomy" id="4498"/>
    <lineage>
        <taxon>Eukaryota</taxon>
        <taxon>Viridiplantae</taxon>
        <taxon>Streptophyta</taxon>
        <taxon>Embryophyta</taxon>
        <taxon>Tracheophyta</taxon>
        <taxon>Spermatophyta</taxon>
        <taxon>Magnoliopsida</taxon>
        <taxon>Liliopsida</taxon>
        <taxon>Poales</taxon>
        <taxon>Poaceae</taxon>
        <taxon>BOP clade</taxon>
        <taxon>Pooideae</taxon>
        <taxon>Poodae</taxon>
        <taxon>Poeae</taxon>
        <taxon>Poeae Chloroplast Group 1 (Aveneae type)</taxon>
        <taxon>Aveninae</taxon>
        <taxon>Avena</taxon>
    </lineage>
</organism>
<evidence type="ECO:0000313" key="1">
    <source>
        <dbReference type="EnsemblPlants" id="AVESA.00010b.r2.4DG0767150.1.CDS"/>
    </source>
</evidence>
<keyword evidence="2" id="KW-1185">Reference proteome</keyword>